<evidence type="ECO:0000313" key="2">
    <source>
        <dbReference type="Proteomes" id="UP000729402"/>
    </source>
</evidence>
<evidence type="ECO:0000313" key="1">
    <source>
        <dbReference type="EMBL" id="KAG8068531.1"/>
    </source>
</evidence>
<organism evidence="1 2">
    <name type="scientific">Zizania palustris</name>
    <name type="common">Northern wild rice</name>
    <dbReference type="NCBI Taxonomy" id="103762"/>
    <lineage>
        <taxon>Eukaryota</taxon>
        <taxon>Viridiplantae</taxon>
        <taxon>Streptophyta</taxon>
        <taxon>Embryophyta</taxon>
        <taxon>Tracheophyta</taxon>
        <taxon>Spermatophyta</taxon>
        <taxon>Magnoliopsida</taxon>
        <taxon>Liliopsida</taxon>
        <taxon>Poales</taxon>
        <taxon>Poaceae</taxon>
        <taxon>BOP clade</taxon>
        <taxon>Oryzoideae</taxon>
        <taxon>Oryzeae</taxon>
        <taxon>Zizaniinae</taxon>
        <taxon>Zizania</taxon>
    </lineage>
</organism>
<name>A0A8J5S4T7_ZIZPA</name>
<protein>
    <submittedName>
        <fullName evidence="1">Uncharacterized protein</fullName>
    </submittedName>
</protein>
<reference evidence="1" key="1">
    <citation type="journal article" date="2021" name="bioRxiv">
        <title>Whole Genome Assembly and Annotation of Northern Wild Rice, Zizania palustris L., Supports a Whole Genome Duplication in the Zizania Genus.</title>
        <authorList>
            <person name="Haas M."/>
            <person name="Kono T."/>
            <person name="Macchietto M."/>
            <person name="Millas R."/>
            <person name="McGilp L."/>
            <person name="Shao M."/>
            <person name="Duquette J."/>
            <person name="Hirsch C.N."/>
            <person name="Kimball J."/>
        </authorList>
    </citation>
    <scope>NUCLEOTIDE SEQUENCE</scope>
    <source>
        <tissue evidence="1">Fresh leaf tissue</tissue>
    </source>
</reference>
<dbReference type="Proteomes" id="UP000729402">
    <property type="component" value="Unassembled WGS sequence"/>
</dbReference>
<accession>A0A8J5S4T7</accession>
<keyword evidence="2" id="KW-1185">Reference proteome</keyword>
<sequence length="125" mass="13668">MSKGGDITRTNYNTLVTAKKEMDDTQKVMADGDLAEKLQMEELLTYKKMNIECDETLGDDEESAKDVGVGMDGELAHAGCDGATEEKAGKIQFTDSEEYIDSQESVDFATRVGITVSDRERSRGG</sequence>
<dbReference type="AlphaFoldDB" id="A0A8J5S4T7"/>
<gene>
    <name evidence="1" type="ORF">GUJ93_ZPchr0005g14984</name>
</gene>
<dbReference type="EMBL" id="JAAALK010000284">
    <property type="protein sequence ID" value="KAG8068531.1"/>
    <property type="molecule type" value="Genomic_DNA"/>
</dbReference>
<comment type="caution">
    <text evidence="1">The sequence shown here is derived from an EMBL/GenBank/DDBJ whole genome shotgun (WGS) entry which is preliminary data.</text>
</comment>
<reference evidence="1" key="2">
    <citation type="submission" date="2021-02" db="EMBL/GenBank/DDBJ databases">
        <authorList>
            <person name="Kimball J.A."/>
            <person name="Haas M.W."/>
            <person name="Macchietto M."/>
            <person name="Kono T."/>
            <person name="Duquette J."/>
            <person name="Shao M."/>
        </authorList>
    </citation>
    <scope>NUCLEOTIDE SEQUENCE</scope>
    <source>
        <tissue evidence="1">Fresh leaf tissue</tissue>
    </source>
</reference>
<proteinExistence type="predicted"/>